<proteinExistence type="predicted"/>
<dbReference type="InterPro" id="IPR008278">
    <property type="entry name" value="4-PPantetheinyl_Trfase_dom"/>
</dbReference>
<evidence type="ECO:0000256" key="1">
    <source>
        <dbReference type="ARBA" id="ARBA00022679"/>
    </source>
</evidence>
<dbReference type="InterPro" id="IPR037143">
    <property type="entry name" value="4-PPantetheinyl_Trfase_dom_sf"/>
</dbReference>
<sequence length="181" mass="19007">MTDHGRPAYLLDGGRVPLALSLSRAEGFVLLGALGAPESQGRHGSHRRSRSHKSRGSLRGRDVNGSPVSHDVQSPSRAGIGVDLTAVAPVEFKGFDDVALTPGERQMIDGLPAGDRRVARARLWARKEALVKALGTGFSDRGPDAVEVLSDHRVTDRPSVGDESLEPLGLVAAVAVVAVSP</sequence>
<organism evidence="4 5">
    <name type="scientific">Arthrobacter pityocampae</name>
    <dbReference type="NCBI Taxonomy" id="547334"/>
    <lineage>
        <taxon>Bacteria</taxon>
        <taxon>Bacillati</taxon>
        <taxon>Actinomycetota</taxon>
        <taxon>Actinomycetes</taxon>
        <taxon>Micrococcales</taxon>
        <taxon>Micrococcaceae</taxon>
        <taxon>Arthrobacter</taxon>
    </lineage>
</organism>
<name>A0A2S5IXP3_9MICC</name>
<protein>
    <recommendedName>
        <fullName evidence="3">4'-phosphopantetheinyl transferase domain-containing protein</fullName>
    </recommendedName>
</protein>
<dbReference type="Gene3D" id="3.90.470.20">
    <property type="entry name" value="4'-phosphopantetheinyl transferase domain"/>
    <property type="match status" value="1"/>
</dbReference>
<accession>A0A2S5IXP3</accession>
<feature type="compositionally biased region" description="Basic residues" evidence="2">
    <location>
        <begin position="43"/>
        <end position="58"/>
    </location>
</feature>
<dbReference type="AlphaFoldDB" id="A0A2S5IXP3"/>
<keyword evidence="5" id="KW-1185">Reference proteome</keyword>
<dbReference type="OrthoDB" id="190168at2"/>
<dbReference type="SUPFAM" id="SSF56214">
    <property type="entry name" value="4'-phosphopantetheinyl transferase"/>
    <property type="match status" value="1"/>
</dbReference>
<gene>
    <name evidence="4" type="ORF">C4K88_09485</name>
</gene>
<feature type="region of interest" description="Disordered" evidence="2">
    <location>
        <begin position="36"/>
        <end position="76"/>
    </location>
</feature>
<evidence type="ECO:0000313" key="5">
    <source>
        <dbReference type="Proteomes" id="UP000239297"/>
    </source>
</evidence>
<dbReference type="GO" id="GO:0008897">
    <property type="term" value="F:holo-[acyl-carrier-protein] synthase activity"/>
    <property type="evidence" value="ECO:0007669"/>
    <property type="project" value="InterPro"/>
</dbReference>
<keyword evidence="1" id="KW-0808">Transferase</keyword>
<evidence type="ECO:0000256" key="2">
    <source>
        <dbReference type="SAM" id="MobiDB-lite"/>
    </source>
</evidence>
<reference evidence="4 5" key="1">
    <citation type="journal article" date="2014" name="Int. J. Syst. Evol. Microbiol.">
        <title>Arthrobacter pityocampae sp. nov., isolated from Thaumetopoea pityocampa (Lep., Thaumetopoeidae).</title>
        <authorList>
            <person name="Ince I.A."/>
            <person name="Demirbag Z."/>
            <person name="Kati H."/>
        </authorList>
    </citation>
    <scope>NUCLEOTIDE SEQUENCE [LARGE SCALE GENOMIC DNA]</scope>
    <source>
        <strain evidence="4 5">Tp2</strain>
    </source>
</reference>
<comment type="caution">
    <text evidence="4">The sequence shown here is derived from an EMBL/GenBank/DDBJ whole genome shotgun (WGS) entry which is preliminary data.</text>
</comment>
<dbReference type="Proteomes" id="UP000239297">
    <property type="component" value="Unassembled WGS sequence"/>
</dbReference>
<evidence type="ECO:0000259" key="3">
    <source>
        <dbReference type="Pfam" id="PF01648"/>
    </source>
</evidence>
<dbReference type="GO" id="GO:0000287">
    <property type="term" value="F:magnesium ion binding"/>
    <property type="evidence" value="ECO:0007669"/>
    <property type="project" value="InterPro"/>
</dbReference>
<evidence type="ECO:0000313" key="4">
    <source>
        <dbReference type="EMBL" id="PPB49297.1"/>
    </source>
</evidence>
<dbReference type="EMBL" id="PRKW01000004">
    <property type="protein sequence ID" value="PPB49297.1"/>
    <property type="molecule type" value="Genomic_DNA"/>
</dbReference>
<dbReference type="Pfam" id="PF01648">
    <property type="entry name" value="ACPS"/>
    <property type="match status" value="1"/>
</dbReference>
<feature type="domain" description="4'-phosphopantetheinyl transferase" evidence="3">
    <location>
        <begin position="79"/>
        <end position="153"/>
    </location>
</feature>